<sequence>MSPPKPRNPLQELPVAAVSRPAPPSSSSGTAPSSVSSLLGSGGSRSATGTGSRRVLHLPLGPDADDSSSRRTIRPSTTSTATHRLSTISGETMTTRRWPVRGSSPTFSSAGTTMLTPGRLPPPASFHQPSQHSQNTTTTMAASSPLRPRDVHTGPPSTGRPSGGARRGKEWMMHELDCPAAVDDDADEEREEDDTMEMAPLPVPGTTSRNHSRALGTSSTPVRSPARRLFTGPTTPSASTKGRASASSSTPTAAASGQAGKGKHRASAEAATLQPSPPLLPPTPTPTSGEKTKSRARTSTGRESPFLPSSPVPASGSSSLKPPPPPTAAAAAAAEAEEQRGKRPRVIEPVPDTLSEEEQIIKKRMENADPHDCGFTVWLDTEGRSRTSRSGDGERSTISTTTATATTTMEEKNKKGFEWLSAISGSAPSSSFSSSFSSSSSSASASSSAAAASAGDTENQENIKPRRMVPFMLKVDAGMCEGKPTATGPARSGSGSGSIASGSGSRAVGTTSASISSMAMTPPPPPLPSTTTSSTSRPVVPPLPRSLVPVPTNSIGRTGESNIRSSIRTPFVTPSTSVIVGASGAVNAITGGNNNIFPSSRSAPVDLTTARPVLVLRRTGSAGNVDSTTTTVATMPAGTIPTSAVSGTLDGNTTSKEQENNVPSLLLGGGGGEGEKQRSLKTGGRKKRKSEEMMVSATVKSDRDDNNNDGNGSVEPVKKKLQTSPVGGQAAGVTTTTQVRKRRPATRRSLGSSTGSGSSGRERNSTGGGGGGGKGKKIPPMTIKAKEEDGYQGRVLRSMTRAGNGLR</sequence>
<evidence type="ECO:0000313" key="2">
    <source>
        <dbReference type="Proteomes" id="UP001241377"/>
    </source>
</evidence>
<accession>A0ACC2VFR1</accession>
<dbReference type="EMBL" id="JASBWR010000086">
    <property type="protein sequence ID" value="KAJ9097406.1"/>
    <property type="molecule type" value="Genomic_DNA"/>
</dbReference>
<gene>
    <name evidence="1" type="ORF">QFC19_006776</name>
</gene>
<proteinExistence type="predicted"/>
<dbReference type="Proteomes" id="UP001241377">
    <property type="component" value="Unassembled WGS sequence"/>
</dbReference>
<name>A0ACC2VFR1_9TREE</name>
<reference evidence="1" key="1">
    <citation type="submission" date="2023-04" db="EMBL/GenBank/DDBJ databases">
        <title>Draft Genome sequencing of Naganishia species isolated from polar environments using Oxford Nanopore Technology.</title>
        <authorList>
            <person name="Leo P."/>
            <person name="Venkateswaran K."/>
        </authorList>
    </citation>
    <scope>NUCLEOTIDE SEQUENCE</scope>
    <source>
        <strain evidence="1">MNA-CCFEE 5261</strain>
    </source>
</reference>
<protein>
    <submittedName>
        <fullName evidence="1">Uncharacterized protein</fullName>
    </submittedName>
</protein>
<comment type="caution">
    <text evidence="1">The sequence shown here is derived from an EMBL/GenBank/DDBJ whole genome shotgun (WGS) entry which is preliminary data.</text>
</comment>
<evidence type="ECO:0000313" key="1">
    <source>
        <dbReference type="EMBL" id="KAJ9097406.1"/>
    </source>
</evidence>
<organism evidence="1 2">
    <name type="scientific">Naganishia cerealis</name>
    <dbReference type="NCBI Taxonomy" id="610337"/>
    <lineage>
        <taxon>Eukaryota</taxon>
        <taxon>Fungi</taxon>
        <taxon>Dikarya</taxon>
        <taxon>Basidiomycota</taxon>
        <taxon>Agaricomycotina</taxon>
        <taxon>Tremellomycetes</taxon>
        <taxon>Filobasidiales</taxon>
        <taxon>Filobasidiaceae</taxon>
        <taxon>Naganishia</taxon>
    </lineage>
</organism>
<keyword evidence="2" id="KW-1185">Reference proteome</keyword>